<dbReference type="InterPro" id="IPR024927">
    <property type="entry name" value="Acid_PPase"/>
</dbReference>
<dbReference type="eggNOG" id="KOG2679">
    <property type="taxonomic scope" value="Eukaryota"/>
</dbReference>
<dbReference type="GO" id="GO:0008199">
    <property type="term" value="F:ferric iron binding"/>
    <property type="evidence" value="ECO:0000318"/>
    <property type="project" value="GO_Central"/>
</dbReference>
<feature type="binding site" evidence="11">
    <location>
        <position position="209"/>
    </location>
    <ligand>
        <name>Fe cation</name>
        <dbReference type="ChEBI" id="CHEBI:24875"/>
        <label>2</label>
    </ligand>
</feature>
<name>A0A1U8QA63_NELNU</name>
<evidence type="ECO:0000256" key="3">
    <source>
        <dbReference type="ARBA" id="ARBA00008723"/>
    </source>
</evidence>
<feature type="domain" description="Calcineurin-like phosphoesterase" evidence="13">
    <location>
        <begin position="36"/>
        <end position="247"/>
    </location>
</feature>
<feature type="binding site" evidence="11">
    <location>
        <position position="75"/>
    </location>
    <ligand>
        <name>Fe cation</name>
        <dbReference type="ChEBI" id="CHEBI:24875"/>
        <label>2</label>
    </ligand>
</feature>
<comment type="subcellular location">
    <subcellularLocation>
        <location evidence="2">Secreted</location>
    </subcellularLocation>
</comment>
<dbReference type="KEGG" id="nnu:104607330"/>
<evidence type="ECO:0000256" key="8">
    <source>
        <dbReference type="ARBA" id="ARBA00022833"/>
    </source>
</evidence>
<sequence length="364" mass="40782">MALFLTLMIILGLCLISTLAELQRLEHSPNADGSLSFLVVGDWGRKGAHNQSEVAHQMGRVGSKLNINFVISTGDNFYEEGLKGVEDTAFEESFTKIYTDKSLQKQWYSVLGNHDYMGDAEAELSSNLTLKDTRWLCLRSYIVNAKIAEFFFIDTTPFADEYFTIDPSEDQVFDWRGVLPRKNYTSNLLKDVESALRASAAKWKIVIGHHPIRSFGTHGDTQELVEQLLPILQANNVDMYMNGHDHCLMRISSPVSPIQFLTSGAGSEAWICDAVLNRDGVKFHYPGQGFISVEMTQTHAKVVFYDVFGKVLHSWSASKKLLHSSWVSNLLLSCNLTIWLLLLLVDSSNPQPGVLKLLLKSMGL</sequence>
<evidence type="ECO:0000256" key="10">
    <source>
        <dbReference type="PIRNR" id="PIRNR000898"/>
    </source>
</evidence>
<keyword evidence="10 11" id="KW-0408">Iron</keyword>
<feature type="chain" id="PRO_5010536562" description="Purple acid phosphatase" evidence="12">
    <location>
        <begin position="21"/>
        <end position="364"/>
    </location>
</feature>
<evidence type="ECO:0000256" key="9">
    <source>
        <dbReference type="ARBA" id="ARBA00023180"/>
    </source>
</evidence>
<dbReference type="GO" id="GO:0008198">
    <property type="term" value="F:ferrous iron binding"/>
    <property type="evidence" value="ECO:0000318"/>
    <property type="project" value="GO_Central"/>
</dbReference>
<accession>A0A1U8QA63</accession>
<evidence type="ECO:0000256" key="5">
    <source>
        <dbReference type="ARBA" id="ARBA00022723"/>
    </source>
</evidence>
<dbReference type="Proteomes" id="UP000189703">
    <property type="component" value="Unplaced"/>
</dbReference>
<gene>
    <name evidence="15" type="primary">LOC104607330</name>
</gene>
<evidence type="ECO:0000256" key="12">
    <source>
        <dbReference type="SAM" id="SignalP"/>
    </source>
</evidence>
<proteinExistence type="inferred from homology"/>
<feature type="binding site" evidence="11">
    <location>
        <position position="42"/>
    </location>
    <ligand>
        <name>Fe cation</name>
        <dbReference type="ChEBI" id="CHEBI:24875"/>
        <label>1</label>
    </ligand>
</feature>
<dbReference type="FunFam" id="3.60.21.10:FF:000027">
    <property type="entry name" value="Purple acid phosphatase"/>
    <property type="match status" value="1"/>
</dbReference>
<dbReference type="CDD" id="cd07378">
    <property type="entry name" value="MPP_ACP5"/>
    <property type="match status" value="1"/>
</dbReference>
<evidence type="ECO:0000256" key="7">
    <source>
        <dbReference type="ARBA" id="ARBA00022801"/>
    </source>
</evidence>
<feature type="binding site" evidence="11">
    <location>
        <position position="244"/>
    </location>
    <ligand>
        <name>Fe cation</name>
        <dbReference type="ChEBI" id="CHEBI:24875"/>
        <label>2</label>
    </ligand>
</feature>
<keyword evidence="4" id="KW-0964">Secreted</keyword>
<dbReference type="EC" id="3.1.3.2" evidence="10"/>
<dbReference type="GO" id="GO:0003993">
    <property type="term" value="F:acid phosphatase activity"/>
    <property type="evidence" value="ECO:0000318"/>
    <property type="project" value="GO_Central"/>
</dbReference>
<evidence type="ECO:0000256" key="2">
    <source>
        <dbReference type="ARBA" id="ARBA00004613"/>
    </source>
</evidence>
<evidence type="ECO:0000313" key="14">
    <source>
        <dbReference type="Proteomes" id="UP000189703"/>
    </source>
</evidence>
<dbReference type="OMA" id="MSVQMTE"/>
<evidence type="ECO:0000259" key="13">
    <source>
        <dbReference type="Pfam" id="PF00149"/>
    </source>
</evidence>
<protein>
    <recommendedName>
        <fullName evidence="10">Purple acid phosphatase</fullName>
        <ecNumber evidence="10">3.1.3.2</ecNumber>
    </recommendedName>
</protein>
<dbReference type="GeneID" id="104607330"/>
<dbReference type="PANTHER" id="PTHR10161">
    <property type="entry name" value="TARTRATE-RESISTANT ACID PHOSPHATASE TYPE 5"/>
    <property type="match status" value="1"/>
</dbReference>
<organism evidence="14 15">
    <name type="scientific">Nelumbo nucifera</name>
    <name type="common">Sacred lotus</name>
    <dbReference type="NCBI Taxonomy" id="4432"/>
    <lineage>
        <taxon>Eukaryota</taxon>
        <taxon>Viridiplantae</taxon>
        <taxon>Streptophyta</taxon>
        <taxon>Embryophyta</taxon>
        <taxon>Tracheophyta</taxon>
        <taxon>Spermatophyta</taxon>
        <taxon>Magnoliopsida</taxon>
        <taxon>Proteales</taxon>
        <taxon>Nelumbonaceae</taxon>
        <taxon>Nelumbo</taxon>
    </lineage>
</organism>
<dbReference type="InterPro" id="IPR029052">
    <property type="entry name" value="Metallo-depent_PP-like"/>
</dbReference>
<dbReference type="PIRSF" id="PIRSF000898">
    <property type="entry name" value="Acid_Ptase_5"/>
    <property type="match status" value="1"/>
</dbReference>
<dbReference type="Gene3D" id="3.60.21.10">
    <property type="match status" value="1"/>
</dbReference>
<keyword evidence="14" id="KW-1185">Reference proteome</keyword>
<keyword evidence="9" id="KW-0325">Glycoprotein</keyword>
<dbReference type="InterPro" id="IPR051558">
    <property type="entry name" value="Metallophosphoesterase_PAP"/>
</dbReference>
<dbReference type="PANTHER" id="PTHR10161:SF14">
    <property type="entry name" value="TARTRATE-RESISTANT ACID PHOSPHATASE TYPE 5"/>
    <property type="match status" value="1"/>
</dbReference>
<dbReference type="FunCoup" id="A0A1U8QA63">
    <property type="interactions" value="419"/>
</dbReference>
<feature type="binding site" evidence="11">
    <location>
        <position position="113"/>
    </location>
    <ligand>
        <name>Fe cation</name>
        <dbReference type="ChEBI" id="CHEBI:24875"/>
        <label>2</label>
    </ligand>
</feature>
<dbReference type="STRING" id="4432.A0A1U8QA63"/>
<comment type="catalytic activity">
    <reaction evidence="1 10">
        <text>a phosphate monoester + H2O = an alcohol + phosphate</text>
        <dbReference type="Rhea" id="RHEA:15017"/>
        <dbReference type="ChEBI" id="CHEBI:15377"/>
        <dbReference type="ChEBI" id="CHEBI:30879"/>
        <dbReference type="ChEBI" id="CHEBI:43474"/>
        <dbReference type="ChEBI" id="CHEBI:67140"/>
        <dbReference type="EC" id="3.1.3.2"/>
    </reaction>
</comment>
<keyword evidence="8" id="KW-0862">Zinc</keyword>
<feature type="signal peptide" evidence="12">
    <location>
        <begin position="1"/>
        <end position="20"/>
    </location>
</feature>
<dbReference type="SUPFAM" id="SSF56300">
    <property type="entry name" value="Metallo-dependent phosphatases"/>
    <property type="match status" value="1"/>
</dbReference>
<dbReference type="Pfam" id="PF00149">
    <property type="entry name" value="Metallophos"/>
    <property type="match status" value="1"/>
</dbReference>
<dbReference type="InterPro" id="IPR004843">
    <property type="entry name" value="Calcineurin-like_PHP"/>
</dbReference>
<evidence type="ECO:0000256" key="1">
    <source>
        <dbReference type="ARBA" id="ARBA00000032"/>
    </source>
</evidence>
<dbReference type="GO" id="GO:0005576">
    <property type="term" value="C:extracellular region"/>
    <property type="evidence" value="ECO:0007669"/>
    <property type="project" value="UniProtKB-SubCell"/>
</dbReference>
<dbReference type="RefSeq" id="XP_019054961.1">
    <property type="nucleotide sequence ID" value="XM_019199416.1"/>
</dbReference>
<evidence type="ECO:0000313" key="15">
    <source>
        <dbReference type="RefSeq" id="XP_019054961.1"/>
    </source>
</evidence>
<dbReference type="AlphaFoldDB" id="A0A1U8QA63"/>
<keyword evidence="7 10" id="KW-0378">Hydrolase</keyword>
<feature type="binding site" evidence="11">
    <location>
        <position position="246"/>
    </location>
    <ligand>
        <name>Fe cation</name>
        <dbReference type="ChEBI" id="CHEBI:24875"/>
        <label>1</label>
    </ligand>
</feature>
<evidence type="ECO:0000256" key="6">
    <source>
        <dbReference type="ARBA" id="ARBA00022729"/>
    </source>
</evidence>
<dbReference type="OrthoDB" id="411211at2759"/>
<comment type="cofactor">
    <cofactor evidence="11">
        <name>Fe cation</name>
        <dbReference type="ChEBI" id="CHEBI:24875"/>
    </cofactor>
    <text evidence="11">Binds 2 iron ions per subunit.</text>
</comment>
<comment type="similarity">
    <text evidence="3">Belongs to the metallophosphoesterase superfamily. Purple acid phosphatase family.</text>
</comment>
<feature type="binding site" evidence="11">
    <location>
        <position position="75"/>
    </location>
    <ligand>
        <name>Fe cation</name>
        <dbReference type="ChEBI" id="CHEBI:24875"/>
        <label>1</label>
    </ligand>
</feature>
<keyword evidence="5 11" id="KW-0479">Metal-binding</keyword>
<evidence type="ECO:0000256" key="4">
    <source>
        <dbReference type="ARBA" id="ARBA00022525"/>
    </source>
</evidence>
<evidence type="ECO:0000256" key="11">
    <source>
        <dbReference type="PIRSR" id="PIRSR000898-1"/>
    </source>
</evidence>
<dbReference type="InParanoid" id="A0A1U8QA63"/>
<keyword evidence="6 12" id="KW-0732">Signal</keyword>
<feature type="binding site" evidence="11">
    <location>
        <position position="78"/>
    </location>
    <ligand>
        <name>Fe cation</name>
        <dbReference type="ChEBI" id="CHEBI:24875"/>
        <label>1</label>
    </ligand>
</feature>
<reference evidence="15" key="1">
    <citation type="submission" date="2025-08" db="UniProtKB">
        <authorList>
            <consortium name="RefSeq"/>
        </authorList>
    </citation>
    <scope>IDENTIFICATION</scope>
</reference>